<sequence length="74" mass="7854">MSIRDVVYGIGKRHAGTELHVIVGETTAAFWSTSSGELVAEQTLPAPGTKHVGYVRKNPTPGQTPPTPEVSPRS</sequence>
<gene>
    <name evidence="2" type="ORF">C1706_01990</name>
</gene>
<dbReference type="RefSeq" id="WP_129457511.1">
    <property type="nucleotide sequence ID" value="NZ_PPCV01000001.1"/>
</dbReference>
<dbReference type="AlphaFoldDB" id="A0A4Q2EL88"/>
<comment type="caution">
    <text evidence="2">The sequence shown here is derived from an EMBL/GenBank/DDBJ whole genome shotgun (WGS) entry which is preliminary data.</text>
</comment>
<evidence type="ECO:0000313" key="2">
    <source>
        <dbReference type="EMBL" id="RXW33546.1"/>
    </source>
</evidence>
<keyword evidence="3" id="KW-1185">Reference proteome</keyword>
<organism evidence="2 3">
    <name type="scientific">Propioniciclava flava</name>
    <dbReference type="NCBI Taxonomy" id="2072026"/>
    <lineage>
        <taxon>Bacteria</taxon>
        <taxon>Bacillati</taxon>
        <taxon>Actinomycetota</taxon>
        <taxon>Actinomycetes</taxon>
        <taxon>Propionibacteriales</taxon>
        <taxon>Propionibacteriaceae</taxon>
        <taxon>Propioniciclava</taxon>
    </lineage>
</organism>
<reference evidence="2 3" key="1">
    <citation type="submission" date="2018-01" db="EMBL/GenBank/DDBJ databases">
        <title>Lactibacter flavus gen. nov., sp. nov., a novel bacterium of the family Propionibacteriaceae isolated from raw milk and dairy products.</title>
        <authorList>
            <person name="Wenning M."/>
            <person name="Breitenwieser F."/>
            <person name="Huptas C."/>
            <person name="von Neubeck M."/>
            <person name="Busse H.-J."/>
            <person name="Scherer S."/>
        </authorList>
    </citation>
    <scope>NUCLEOTIDE SEQUENCE [LARGE SCALE GENOMIC DNA]</scope>
    <source>
        <strain evidence="2 3">VG341</strain>
    </source>
</reference>
<name>A0A4Q2EL88_9ACTN</name>
<dbReference type="EMBL" id="PPCV01000001">
    <property type="protein sequence ID" value="RXW33546.1"/>
    <property type="molecule type" value="Genomic_DNA"/>
</dbReference>
<evidence type="ECO:0000313" key="3">
    <source>
        <dbReference type="Proteomes" id="UP000290624"/>
    </source>
</evidence>
<feature type="region of interest" description="Disordered" evidence="1">
    <location>
        <begin position="48"/>
        <end position="74"/>
    </location>
</feature>
<accession>A0A4Q2EL88</accession>
<evidence type="ECO:0000256" key="1">
    <source>
        <dbReference type="SAM" id="MobiDB-lite"/>
    </source>
</evidence>
<protein>
    <submittedName>
        <fullName evidence="2">Uncharacterized protein</fullName>
    </submittedName>
</protein>
<feature type="compositionally biased region" description="Pro residues" evidence="1">
    <location>
        <begin position="62"/>
        <end position="74"/>
    </location>
</feature>
<dbReference type="Proteomes" id="UP000290624">
    <property type="component" value="Unassembled WGS sequence"/>
</dbReference>
<proteinExistence type="predicted"/>